<dbReference type="Proteomes" id="UP001500879">
    <property type="component" value="Unassembled WGS sequence"/>
</dbReference>
<keyword evidence="3" id="KW-1185">Reference proteome</keyword>
<dbReference type="EMBL" id="BAAABX010000093">
    <property type="protein sequence ID" value="GAA0439195.1"/>
    <property type="molecule type" value="Genomic_DNA"/>
</dbReference>
<organism evidence="2 3">
    <name type="scientific">Streptomyces luteireticuli</name>
    <dbReference type="NCBI Taxonomy" id="173858"/>
    <lineage>
        <taxon>Bacteria</taxon>
        <taxon>Bacillati</taxon>
        <taxon>Actinomycetota</taxon>
        <taxon>Actinomycetes</taxon>
        <taxon>Kitasatosporales</taxon>
        <taxon>Streptomycetaceae</taxon>
        <taxon>Streptomyces</taxon>
    </lineage>
</organism>
<name>A0ABP3J2R2_9ACTN</name>
<protein>
    <submittedName>
        <fullName evidence="2">Uncharacterized protein</fullName>
    </submittedName>
</protein>
<dbReference type="RefSeq" id="WP_344033200.1">
    <property type="nucleotide sequence ID" value="NZ_BAAABX010000093.1"/>
</dbReference>
<comment type="caution">
    <text evidence="2">The sequence shown here is derived from an EMBL/GenBank/DDBJ whole genome shotgun (WGS) entry which is preliminary data.</text>
</comment>
<accession>A0ABP3J2R2</accession>
<feature type="region of interest" description="Disordered" evidence="1">
    <location>
        <begin position="1"/>
        <end position="38"/>
    </location>
</feature>
<feature type="compositionally biased region" description="Polar residues" evidence="1">
    <location>
        <begin position="1"/>
        <end position="17"/>
    </location>
</feature>
<evidence type="ECO:0000313" key="3">
    <source>
        <dbReference type="Proteomes" id="UP001500879"/>
    </source>
</evidence>
<proteinExistence type="predicted"/>
<gene>
    <name evidence="2" type="ORF">GCM10010357_70760</name>
</gene>
<evidence type="ECO:0000256" key="1">
    <source>
        <dbReference type="SAM" id="MobiDB-lite"/>
    </source>
</evidence>
<reference evidence="3" key="1">
    <citation type="journal article" date="2019" name="Int. J. Syst. Evol. Microbiol.">
        <title>The Global Catalogue of Microorganisms (GCM) 10K type strain sequencing project: providing services to taxonomists for standard genome sequencing and annotation.</title>
        <authorList>
            <consortium name="The Broad Institute Genomics Platform"/>
            <consortium name="The Broad Institute Genome Sequencing Center for Infectious Disease"/>
            <person name="Wu L."/>
            <person name="Ma J."/>
        </authorList>
    </citation>
    <scope>NUCLEOTIDE SEQUENCE [LARGE SCALE GENOMIC DNA]</scope>
    <source>
        <strain evidence="3">JCM 4788</strain>
    </source>
</reference>
<sequence>MYSTEQLTSETTENDATSAKAAKVEEKEPACGCRPTTGLSPQHAAETLHARAIDRHLGDLGVSARRRAVGYDTTVRAVALRVQTDHGLYALIVPAIGRPYPILRNGTRAGALDIRRVPGVSDSMIATLYAFWLRDRADL</sequence>
<evidence type="ECO:0000313" key="2">
    <source>
        <dbReference type="EMBL" id="GAA0439195.1"/>
    </source>
</evidence>